<sequence>MSNELKWKKEKMITYQEVDFTGNWRMAEILKACSDLATEHAEIIKVWKPEMIGTYGWILAKMALEVRHPVRFEQKIRLLTWPGRPSKVIYPRYYQIVDENGETMINASSVWTMLDLKRRRITMPARAGVTFPEEIDPEVCLELPDFSVDVQALTKVMTRQVLYSDIDTNQHMNNARYIEWVTDLLDLQRFKQGYIARLTINFKKEAAPLTIMDLYYRETGDVFEVVGRDDQQIYFEVKGEWQNSDA</sequence>
<evidence type="ECO:0000256" key="5">
    <source>
        <dbReference type="ARBA" id="ARBA00022946"/>
    </source>
</evidence>
<dbReference type="EMBL" id="DVMJ01000052">
    <property type="protein sequence ID" value="HIU13609.1"/>
    <property type="molecule type" value="Genomic_DNA"/>
</dbReference>
<dbReference type="Pfam" id="PF20791">
    <property type="entry name" value="Acyl-ACP_TE_C"/>
    <property type="match status" value="1"/>
</dbReference>
<evidence type="ECO:0000256" key="6">
    <source>
        <dbReference type="ARBA" id="ARBA00023098"/>
    </source>
</evidence>
<keyword evidence="3" id="KW-0378">Hydrolase</keyword>
<feature type="domain" description="Acyl-ACP thioesterase-like C-terminal" evidence="9">
    <location>
        <begin position="160"/>
        <end position="213"/>
    </location>
</feature>
<reference evidence="10" key="2">
    <citation type="journal article" date="2021" name="PeerJ">
        <title>Extensive microbial diversity within the chicken gut microbiome revealed by metagenomics and culture.</title>
        <authorList>
            <person name="Gilroy R."/>
            <person name="Ravi A."/>
            <person name="Getino M."/>
            <person name="Pursley I."/>
            <person name="Horton D.L."/>
            <person name="Alikhan N.F."/>
            <person name="Baker D."/>
            <person name="Gharbi K."/>
            <person name="Hall N."/>
            <person name="Watson M."/>
            <person name="Adriaenssens E.M."/>
            <person name="Foster-Nyarko E."/>
            <person name="Jarju S."/>
            <person name="Secka A."/>
            <person name="Antonio M."/>
            <person name="Oren A."/>
            <person name="Chaudhuri R.R."/>
            <person name="La Ragione R."/>
            <person name="Hildebrand F."/>
            <person name="Pallen M.J."/>
        </authorList>
    </citation>
    <scope>NUCLEOTIDE SEQUENCE</scope>
    <source>
        <strain evidence="10">CHK195-11698</strain>
    </source>
</reference>
<reference evidence="10" key="1">
    <citation type="submission" date="2020-10" db="EMBL/GenBank/DDBJ databases">
        <authorList>
            <person name="Gilroy R."/>
        </authorList>
    </citation>
    <scope>NUCLEOTIDE SEQUENCE</scope>
    <source>
        <strain evidence="10">CHK195-11698</strain>
    </source>
</reference>
<evidence type="ECO:0000256" key="3">
    <source>
        <dbReference type="ARBA" id="ARBA00022801"/>
    </source>
</evidence>
<dbReference type="PANTHER" id="PTHR31727">
    <property type="entry name" value="OLEOYL-ACYL CARRIER PROTEIN THIOESTERASE 1, CHLOROPLASTIC"/>
    <property type="match status" value="1"/>
</dbReference>
<dbReference type="InterPro" id="IPR002864">
    <property type="entry name" value="Acyl-ACP_thioesterase_NHD"/>
</dbReference>
<feature type="domain" description="Acyl-ACP thioesterase N-terminal hotdog" evidence="8">
    <location>
        <begin position="5"/>
        <end position="122"/>
    </location>
</feature>
<evidence type="ECO:0008006" key="12">
    <source>
        <dbReference type="Google" id="ProtNLM"/>
    </source>
</evidence>
<comment type="caution">
    <text evidence="10">The sequence shown here is derived from an EMBL/GenBank/DDBJ whole genome shotgun (WGS) entry which is preliminary data.</text>
</comment>
<organism evidence="10 11">
    <name type="scientific">Candidatus Fimiplasma intestinipullorum</name>
    <dbReference type="NCBI Taxonomy" id="2840825"/>
    <lineage>
        <taxon>Bacteria</taxon>
        <taxon>Bacillati</taxon>
        <taxon>Bacillota</taxon>
        <taxon>Clostridia</taxon>
        <taxon>Eubacteriales</taxon>
        <taxon>Candidatus Fimiplasma</taxon>
    </lineage>
</organism>
<keyword evidence="5" id="KW-0809">Transit peptide</keyword>
<dbReference type="SUPFAM" id="SSF54637">
    <property type="entry name" value="Thioesterase/thiol ester dehydrase-isomerase"/>
    <property type="match status" value="2"/>
</dbReference>
<dbReference type="GO" id="GO:0000036">
    <property type="term" value="F:acyl carrier activity"/>
    <property type="evidence" value="ECO:0007669"/>
    <property type="project" value="TreeGrafter"/>
</dbReference>
<dbReference type="InterPro" id="IPR029069">
    <property type="entry name" value="HotDog_dom_sf"/>
</dbReference>
<dbReference type="CDD" id="cd00586">
    <property type="entry name" value="4HBT"/>
    <property type="match status" value="1"/>
</dbReference>
<evidence type="ECO:0000259" key="8">
    <source>
        <dbReference type="Pfam" id="PF01643"/>
    </source>
</evidence>
<keyword evidence="7" id="KW-0275">Fatty acid biosynthesis</keyword>
<gene>
    <name evidence="10" type="ORF">IAD15_06015</name>
</gene>
<dbReference type="InterPro" id="IPR045023">
    <property type="entry name" value="FATA/B"/>
</dbReference>
<evidence type="ECO:0000256" key="4">
    <source>
        <dbReference type="ARBA" id="ARBA00022832"/>
    </source>
</evidence>
<evidence type="ECO:0000256" key="7">
    <source>
        <dbReference type="ARBA" id="ARBA00023160"/>
    </source>
</evidence>
<evidence type="ECO:0000313" key="11">
    <source>
        <dbReference type="Proteomes" id="UP000824175"/>
    </source>
</evidence>
<dbReference type="InterPro" id="IPR049427">
    <property type="entry name" value="Acyl-ACP_TE_C"/>
</dbReference>
<proteinExistence type="inferred from homology"/>
<accession>A0A9D1HQF6</accession>
<keyword evidence="4" id="KW-0276">Fatty acid metabolism</keyword>
<keyword evidence="6" id="KW-0443">Lipid metabolism</keyword>
<name>A0A9D1HQF6_9FIRM</name>
<dbReference type="AlphaFoldDB" id="A0A9D1HQF6"/>
<keyword evidence="2" id="KW-0444">Lipid biosynthesis</keyword>
<dbReference type="Pfam" id="PF01643">
    <property type="entry name" value="Acyl-ACP_TE"/>
    <property type="match status" value="1"/>
</dbReference>
<comment type="similarity">
    <text evidence="1">Belongs to the acyl-ACP thioesterase family.</text>
</comment>
<evidence type="ECO:0000256" key="1">
    <source>
        <dbReference type="ARBA" id="ARBA00006500"/>
    </source>
</evidence>
<dbReference type="GO" id="GO:0016297">
    <property type="term" value="F:fatty acyl-[ACP] hydrolase activity"/>
    <property type="evidence" value="ECO:0007669"/>
    <property type="project" value="InterPro"/>
</dbReference>
<protein>
    <recommendedName>
        <fullName evidence="12">Acyl-ACP thioesterase</fullName>
    </recommendedName>
</protein>
<dbReference type="Gene3D" id="3.10.129.10">
    <property type="entry name" value="Hotdog Thioesterase"/>
    <property type="match status" value="2"/>
</dbReference>
<dbReference type="PANTHER" id="PTHR31727:SF6">
    <property type="entry name" value="OLEOYL-ACYL CARRIER PROTEIN THIOESTERASE 1, CHLOROPLASTIC"/>
    <property type="match status" value="1"/>
</dbReference>
<dbReference type="Proteomes" id="UP000824175">
    <property type="component" value="Unassembled WGS sequence"/>
</dbReference>
<evidence type="ECO:0000256" key="2">
    <source>
        <dbReference type="ARBA" id="ARBA00022516"/>
    </source>
</evidence>
<evidence type="ECO:0000259" key="9">
    <source>
        <dbReference type="Pfam" id="PF20791"/>
    </source>
</evidence>
<evidence type="ECO:0000313" key="10">
    <source>
        <dbReference type="EMBL" id="HIU13609.1"/>
    </source>
</evidence>